<dbReference type="InterPro" id="IPR027555">
    <property type="entry name" value="Mo5U34_MeTrfas-like"/>
</dbReference>
<reference evidence="1" key="2">
    <citation type="journal article" date="2021" name="Mar. Drugs">
        <title>Genome Reduction and Secondary Metabolism of the Marine Sponge-Associated Cyanobacterium Leptothoe.</title>
        <authorList>
            <person name="Konstantinou D."/>
            <person name="Popin R.V."/>
            <person name="Fewer D.P."/>
            <person name="Sivonen K."/>
            <person name="Gkelis S."/>
        </authorList>
    </citation>
    <scope>NUCLEOTIDE SEQUENCE</scope>
    <source>
        <strain evidence="1">TAU-MAC 1115</strain>
    </source>
</reference>
<name>A0A947GJ77_9CYAN</name>
<accession>A0A947GJ77</accession>
<protein>
    <submittedName>
        <fullName evidence="1">DUF1698 domain-containing protein</fullName>
    </submittedName>
</protein>
<sequence length="264" mass="29653">MEKSLNILDAYVNTLPSQQNVLDIFDGEWASKFPEGSSLVSKPGFAALFEDARIDWMANTLGGLEGKTILELGPLEGGHSYMMSQMGALKIDSIEANTRAFLKCLCVKEIFNLDSVNFMLGDCNDFLENNQYKYDLIVASGILYHMVEPVKLLRLIANSTDKLMIWTHYYDKDVIENNSALSKKFTAPQEMNIDGFSVSIAEQFYNEALDWQGFCGGSQPTSRWLLRQSILDVLESLGFARLNISFEDKKHPNGPCFALCAERI</sequence>
<evidence type="ECO:0000313" key="2">
    <source>
        <dbReference type="Proteomes" id="UP000717364"/>
    </source>
</evidence>
<organism evidence="1 2">
    <name type="scientific">Leptothoe spongobia TAU-MAC 1115</name>
    <dbReference type="NCBI Taxonomy" id="1967444"/>
    <lineage>
        <taxon>Bacteria</taxon>
        <taxon>Bacillati</taxon>
        <taxon>Cyanobacteriota</taxon>
        <taxon>Cyanophyceae</taxon>
        <taxon>Nodosilineales</taxon>
        <taxon>Cymatolegaceae</taxon>
        <taxon>Leptothoe</taxon>
        <taxon>Leptothoe spongobia</taxon>
    </lineage>
</organism>
<dbReference type="Gene3D" id="3.40.50.150">
    <property type="entry name" value="Vaccinia Virus protein VP39"/>
    <property type="match status" value="1"/>
</dbReference>
<dbReference type="AlphaFoldDB" id="A0A947GJ77"/>
<dbReference type="SUPFAM" id="SSF53335">
    <property type="entry name" value="S-adenosyl-L-methionine-dependent methyltransferases"/>
    <property type="match status" value="1"/>
</dbReference>
<gene>
    <name evidence="1" type="ORF">IXB50_15160</name>
</gene>
<dbReference type="EMBL" id="JADOES010000032">
    <property type="protein sequence ID" value="MBT9316765.1"/>
    <property type="molecule type" value="Genomic_DNA"/>
</dbReference>
<evidence type="ECO:0000313" key="1">
    <source>
        <dbReference type="EMBL" id="MBT9316765.1"/>
    </source>
</evidence>
<dbReference type="InterPro" id="IPR029063">
    <property type="entry name" value="SAM-dependent_MTases_sf"/>
</dbReference>
<dbReference type="Proteomes" id="UP000717364">
    <property type="component" value="Unassembled WGS sequence"/>
</dbReference>
<keyword evidence="2" id="KW-1185">Reference proteome</keyword>
<comment type="caution">
    <text evidence="1">The sequence shown here is derived from an EMBL/GenBank/DDBJ whole genome shotgun (WGS) entry which is preliminary data.</text>
</comment>
<proteinExistence type="predicted"/>
<dbReference type="RefSeq" id="WP_215609831.1">
    <property type="nucleotide sequence ID" value="NZ_JADOES010000032.1"/>
</dbReference>
<reference evidence="1" key="1">
    <citation type="submission" date="2020-11" db="EMBL/GenBank/DDBJ databases">
        <authorList>
            <person name="Konstantinou D."/>
            <person name="Gkelis S."/>
            <person name="Popin R."/>
            <person name="Fewer D."/>
            <person name="Sivonen K."/>
        </authorList>
    </citation>
    <scope>NUCLEOTIDE SEQUENCE</scope>
    <source>
        <strain evidence="1">TAU-MAC 1115</strain>
    </source>
</reference>
<dbReference type="Pfam" id="PF08003">
    <property type="entry name" value="Methyltransf_9"/>
    <property type="match status" value="1"/>
</dbReference>